<organism evidence="1 2">
    <name type="scientific">Mycobacterium scrofulaceum</name>
    <dbReference type="NCBI Taxonomy" id="1783"/>
    <lineage>
        <taxon>Bacteria</taxon>
        <taxon>Bacillati</taxon>
        <taxon>Actinomycetota</taxon>
        <taxon>Actinomycetes</taxon>
        <taxon>Mycobacteriales</taxon>
        <taxon>Mycobacteriaceae</taxon>
        <taxon>Mycobacterium</taxon>
    </lineage>
</organism>
<accession>A0A1X0K6V6</accession>
<protein>
    <recommendedName>
        <fullName evidence="3">PRC-barrel domain-containing protein</fullName>
    </recommendedName>
</protein>
<sequence>MSVEFSRLRGQAVRAGEATLGRIADITLRPDGDDLVADQLVLVPNRWRLAWARLHPDSATTMVPAADIVAITRRGVLLATGSGDDG</sequence>
<dbReference type="Proteomes" id="UP000192601">
    <property type="component" value="Unassembled WGS sequence"/>
</dbReference>
<name>A0A1X0K6V6_MYCSC</name>
<evidence type="ECO:0008006" key="3">
    <source>
        <dbReference type="Google" id="ProtNLM"/>
    </source>
</evidence>
<dbReference type="STRING" id="1783.BST44_22450"/>
<dbReference type="AlphaFoldDB" id="A0A1X0K6V6"/>
<evidence type="ECO:0000313" key="2">
    <source>
        <dbReference type="Proteomes" id="UP000192601"/>
    </source>
</evidence>
<dbReference type="RefSeq" id="WP_083179290.1">
    <property type="nucleotide sequence ID" value="NZ_MVIJ01000043.1"/>
</dbReference>
<evidence type="ECO:0000313" key="1">
    <source>
        <dbReference type="EMBL" id="ORB70897.1"/>
    </source>
</evidence>
<comment type="caution">
    <text evidence="1">The sequence shown here is derived from an EMBL/GenBank/DDBJ whole genome shotgun (WGS) entry which is preliminary data.</text>
</comment>
<dbReference type="EMBL" id="MVIJ01000043">
    <property type="protein sequence ID" value="ORB70897.1"/>
    <property type="molecule type" value="Genomic_DNA"/>
</dbReference>
<reference evidence="1 2" key="1">
    <citation type="submission" date="2017-02" db="EMBL/GenBank/DDBJ databases">
        <title>The new phylogeny of genus Mycobacterium.</title>
        <authorList>
            <person name="Tortoli E."/>
            <person name="Trovato A."/>
            <person name="Cirillo D.M."/>
        </authorList>
    </citation>
    <scope>NUCLEOTIDE SEQUENCE [LARGE SCALE GENOMIC DNA]</scope>
    <source>
        <strain evidence="1 2">DSM 43992</strain>
    </source>
</reference>
<gene>
    <name evidence="1" type="ORF">BST44_22450</name>
</gene>
<keyword evidence="2" id="KW-1185">Reference proteome</keyword>
<proteinExistence type="predicted"/>